<dbReference type="AlphaFoldDB" id="A0A0L0F127"/>
<organism evidence="2 3">
    <name type="scientific">Sphaeroforma arctica JP610</name>
    <dbReference type="NCBI Taxonomy" id="667725"/>
    <lineage>
        <taxon>Eukaryota</taxon>
        <taxon>Ichthyosporea</taxon>
        <taxon>Ichthyophonida</taxon>
        <taxon>Sphaeroforma</taxon>
    </lineage>
</organism>
<feature type="compositionally biased region" description="Polar residues" evidence="1">
    <location>
        <begin position="13"/>
        <end position="26"/>
    </location>
</feature>
<proteinExistence type="predicted"/>
<evidence type="ECO:0000313" key="3">
    <source>
        <dbReference type="Proteomes" id="UP000054560"/>
    </source>
</evidence>
<dbReference type="Proteomes" id="UP000054560">
    <property type="component" value="Unassembled WGS sequence"/>
</dbReference>
<evidence type="ECO:0000313" key="2">
    <source>
        <dbReference type="EMBL" id="KNC69843.1"/>
    </source>
</evidence>
<accession>A0A0L0F127</accession>
<dbReference type="EMBL" id="KQ253099">
    <property type="protein sequence ID" value="KNC69843.1"/>
    <property type="molecule type" value="Genomic_DNA"/>
</dbReference>
<sequence>SAVDQVDGAFDRSNLQTISNTAPHTHNATDADNTQRRSAPTHTDTNIDTSLDSHTRIHTDTYYTLAPTPTDSNAQTLADSLVRTISAHGIAPTSTRTLTRHEIDAQMLHRYTEAQVQATSDDEADEGPSGDVRQMRGTITLVEMAVPQVDGLDE</sequence>
<keyword evidence="3" id="KW-1185">Reference proteome</keyword>
<feature type="non-terminal residue" evidence="2">
    <location>
        <position position="1"/>
    </location>
</feature>
<evidence type="ECO:0000256" key="1">
    <source>
        <dbReference type="SAM" id="MobiDB-lite"/>
    </source>
</evidence>
<dbReference type="GeneID" id="25918140"/>
<dbReference type="RefSeq" id="XP_014143745.1">
    <property type="nucleotide sequence ID" value="XM_014288270.1"/>
</dbReference>
<feature type="compositionally biased region" description="Polar residues" evidence="1">
    <location>
        <begin position="36"/>
        <end position="50"/>
    </location>
</feature>
<gene>
    <name evidence="2" type="ORF">SARC_17636</name>
</gene>
<reference evidence="2 3" key="1">
    <citation type="submission" date="2011-02" db="EMBL/GenBank/DDBJ databases">
        <title>The Genome Sequence of Sphaeroforma arctica JP610.</title>
        <authorList>
            <consortium name="The Broad Institute Genome Sequencing Platform"/>
            <person name="Russ C."/>
            <person name="Cuomo C."/>
            <person name="Young S.K."/>
            <person name="Zeng Q."/>
            <person name="Gargeya S."/>
            <person name="Alvarado L."/>
            <person name="Berlin A."/>
            <person name="Chapman S.B."/>
            <person name="Chen Z."/>
            <person name="Freedman E."/>
            <person name="Gellesch M."/>
            <person name="Goldberg J."/>
            <person name="Griggs A."/>
            <person name="Gujja S."/>
            <person name="Heilman E."/>
            <person name="Heiman D."/>
            <person name="Howarth C."/>
            <person name="Mehta T."/>
            <person name="Neiman D."/>
            <person name="Pearson M."/>
            <person name="Roberts A."/>
            <person name="Saif S."/>
            <person name="Shea T."/>
            <person name="Shenoy N."/>
            <person name="Sisk P."/>
            <person name="Stolte C."/>
            <person name="Sykes S."/>
            <person name="White J."/>
            <person name="Yandava C."/>
            <person name="Burger G."/>
            <person name="Gray M.W."/>
            <person name="Holland P.W.H."/>
            <person name="King N."/>
            <person name="Lang F.B.F."/>
            <person name="Roger A.J."/>
            <person name="Ruiz-Trillo I."/>
            <person name="Haas B."/>
            <person name="Nusbaum C."/>
            <person name="Birren B."/>
        </authorList>
    </citation>
    <scope>NUCLEOTIDE SEQUENCE [LARGE SCALE GENOMIC DNA]</scope>
    <source>
        <strain evidence="2 3">JP610</strain>
    </source>
</reference>
<protein>
    <submittedName>
        <fullName evidence="2">Uncharacterized protein</fullName>
    </submittedName>
</protein>
<name>A0A0L0F127_9EUKA</name>
<feature type="region of interest" description="Disordered" evidence="1">
    <location>
        <begin position="1"/>
        <end position="52"/>
    </location>
</feature>
<feature type="non-terminal residue" evidence="2">
    <location>
        <position position="154"/>
    </location>
</feature>